<accession>A0A250XMN9</accession>
<protein>
    <submittedName>
        <fullName evidence="1">Uncharacterized protein</fullName>
    </submittedName>
</protein>
<dbReference type="AlphaFoldDB" id="A0A250XMN9"/>
<organism evidence="1 2">
    <name type="scientific">Chlamydomonas eustigma</name>
    <dbReference type="NCBI Taxonomy" id="1157962"/>
    <lineage>
        <taxon>Eukaryota</taxon>
        <taxon>Viridiplantae</taxon>
        <taxon>Chlorophyta</taxon>
        <taxon>core chlorophytes</taxon>
        <taxon>Chlorophyceae</taxon>
        <taxon>CS clade</taxon>
        <taxon>Chlamydomonadales</taxon>
        <taxon>Chlamydomonadaceae</taxon>
        <taxon>Chlamydomonas</taxon>
    </lineage>
</organism>
<dbReference type="Proteomes" id="UP000232323">
    <property type="component" value="Unassembled WGS sequence"/>
</dbReference>
<name>A0A250XMN9_9CHLO</name>
<reference evidence="1 2" key="1">
    <citation type="submission" date="2017-08" db="EMBL/GenBank/DDBJ databases">
        <title>Acidophilic green algal genome provides insights into adaptation to an acidic environment.</title>
        <authorList>
            <person name="Hirooka S."/>
            <person name="Hirose Y."/>
            <person name="Kanesaki Y."/>
            <person name="Higuchi S."/>
            <person name="Fujiwara T."/>
            <person name="Onuma R."/>
            <person name="Era A."/>
            <person name="Ohbayashi R."/>
            <person name="Uzuka A."/>
            <person name="Nozaki H."/>
            <person name="Yoshikawa H."/>
            <person name="Miyagishima S.Y."/>
        </authorList>
    </citation>
    <scope>NUCLEOTIDE SEQUENCE [LARGE SCALE GENOMIC DNA]</scope>
    <source>
        <strain evidence="1 2">NIES-2499</strain>
    </source>
</reference>
<dbReference type="OrthoDB" id="529273at2759"/>
<dbReference type="EMBL" id="BEGY01000122">
    <property type="protein sequence ID" value="GAX84337.1"/>
    <property type="molecule type" value="Genomic_DNA"/>
</dbReference>
<keyword evidence="2" id="KW-1185">Reference proteome</keyword>
<gene>
    <name evidence="1" type="ORF">CEUSTIGMA_g11759.t1</name>
</gene>
<sequence>MLASTVFMPPGSMVLELLPFKWEWHKLSMMYFNLTQSIGDIHHFGWRPTDVKYAVYKNDSSRFRYKDWFPGECHARECLSVQGSADVVVDLDAVTALLRSKVPGMLAGRAISDLAEPWPEAV</sequence>
<evidence type="ECO:0000313" key="1">
    <source>
        <dbReference type="EMBL" id="GAX84337.1"/>
    </source>
</evidence>
<comment type="caution">
    <text evidence="1">The sequence shown here is derived from an EMBL/GenBank/DDBJ whole genome shotgun (WGS) entry which is preliminary data.</text>
</comment>
<evidence type="ECO:0000313" key="2">
    <source>
        <dbReference type="Proteomes" id="UP000232323"/>
    </source>
</evidence>
<proteinExistence type="predicted"/>